<feature type="compositionally biased region" description="Basic and acidic residues" evidence="1">
    <location>
        <begin position="936"/>
        <end position="950"/>
    </location>
</feature>
<organism evidence="3 4">
    <name type="scientific">Citricoccus parietis</name>
    <dbReference type="NCBI Taxonomy" id="592307"/>
    <lineage>
        <taxon>Bacteria</taxon>
        <taxon>Bacillati</taxon>
        <taxon>Actinomycetota</taxon>
        <taxon>Actinomycetes</taxon>
        <taxon>Micrococcales</taxon>
        <taxon>Micrococcaceae</taxon>
        <taxon>Citricoccus</taxon>
    </lineage>
</organism>
<dbReference type="PANTHER" id="PTHR43179">
    <property type="entry name" value="RHAMNOSYLTRANSFERASE WBBL"/>
    <property type="match status" value="1"/>
</dbReference>
<dbReference type="Gene3D" id="3.90.550.10">
    <property type="entry name" value="Spore Coat Polysaccharide Biosynthesis Protein SpsA, Chain A"/>
    <property type="match status" value="2"/>
</dbReference>
<evidence type="ECO:0000256" key="1">
    <source>
        <dbReference type="SAM" id="MobiDB-lite"/>
    </source>
</evidence>
<gene>
    <name evidence="3" type="ORF">ACFFIO_03680</name>
</gene>
<feature type="domain" description="Glycosyltransferase 2-like" evidence="2">
    <location>
        <begin position="632"/>
        <end position="770"/>
    </location>
</feature>
<dbReference type="CDD" id="cd06533">
    <property type="entry name" value="Glyco_transf_WecG_TagA"/>
    <property type="match status" value="1"/>
</dbReference>
<dbReference type="InterPro" id="IPR001173">
    <property type="entry name" value="Glyco_trans_2-like"/>
</dbReference>
<feature type="region of interest" description="Disordered" evidence="1">
    <location>
        <begin position="921"/>
        <end position="950"/>
    </location>
</feature>
<name>A0ABV6F252_9MICC</name>
<feature type="region of interest" description="Disordered" evidence="1">
    <location>
        <begin position="859"/>
        <end position="884"/>
    </location>
</feature>
<dbReference type="NCBIfam" id="TIGR00696">
    <property type="entry name" value="wecG_tagA_cpsF"/>
    <property type="match status" value="1"/>
</dbReference>
<dbReference type="EMBL" id="JBHLWH010000011">
    <property type="protein sequence ID" value="MFC0247598.1"/>
    <property type="molecule type" value="Genomic_DNA"/>
</dbReference>
<dbReference type="RefSeq" id="WP_378040244.1">
    <property type="nucleotide sequence ID" value="NZ_JBHLWH010000011.1"/>
</dbReference>
<dbReference type="InterPro" id="IPR004629">
    <property type="entry name" value="WecG_TagA_CpsF"/>
</dbReference>
<evidence type="ECO:0000313" key="4">
    <source>
        <dbReference type="Proteomes" id="UP001589766"/>
    </source>
</evidence>
<evidence type="ECO:0000313" key="3">
    <source>
        <dbReference type="EMBL" id="MFC0247598.1"/>
    </source>
</evidence>
<dbReference type="InterPro" id="IPR029044">
    <property type="entry name" value="Nucleotide-diphossugar_trans"/>
</dbReference>
<accession>A0ABV6F252</accession>
<keyword evidence="4" id="KW-1185">Reference proteome</keyword>
<comment type="caution">
    <text evidence="3">The sequence shown here is derived from an EMBL/GenBank/DDBJ whole genome shotgun (WGS) entry which is preliminary data.</text>
</comment>
<dbReference type="Pfam" id="PF00535">
    <property type="entry name" value="Glycos_transf_2"/>
    <property type="match status" value="2"/>
</dbReference>
<evidence type="ECO:0000259" key="2">
    <source>
        <dbReference type="Pfam" id="PF00535"/>
    </source>
</evidence>
<proteinExistence type="predicted"/>
<reference evidence="3 4" key="1">
    <citation type="submission" date="2024-09" db="EMBL/GenBank/DDBJ databases">
        <authorList>
            <person name="Sun Q."/>
            <person name="Mori K."/>
        </authorList>
    </citation>
    <scope>NUCLEOTIDE SEQUENCE [LARGE SCALE GENOMIC DNA]</scope>
    <source>
        <strain evidence="3 4">CCM 7609</strain>
    </source>
</reference>
<dbReference type="Proteomes" id="UP001589766">
    <property type="component" value="Unassembled WGS sequence"/>
</dbReference>
<feature type="region of interest" description="Disordered" evidence="1">
    <location>
        <begin position="269"/>
        <end position="313"/>
    </location>
</feature>
<feature type="compositionally biased region" description="Low complexity" evidence="1">
    <location>
        <begin position="874"/>
        <end position="884"/>
    </location>
</feature>
<protein>
    <submittedName>
        <fullName evidence="3">WecB/TagA/CpsF family glycosyltransferase</fullName>
    </submittedName>
</protein>
<feature type="domain" description="Glycosyltransferase 2-like" evidence="2">
    <location>
        <begin position="325"/>
        <end position="449"/>
    </location>
</feature>
<dbReference type="Pfam" id="PF03808">
    <property type="entry name" value="Glyco_tran_WecG"/>
    <property type="match status" value="1"/>
</dbReference>
<dbReference type="PANTHER" id="PTHR43179:SF7">
    <property type="entry name" value="RHAMNOSYLTRANSFERASE WBBL"/>
    <property type="match status" value="1"/>
</dbReference>
<dbReference type="SUPFAM" id="SSF53448">
    <property type="entry name" value="Nucleotide-diphospho-sugar transferases"/>
    <property type="match status" value="2"/>
</dbReference>
<sequence>MIPPHPRVDLAGIVVDLMDERAAIDALVHRPADGNPLAVISANLDHIVQFGQGGRWRRTLGDSLHPTRTDADGQSRPLEWLTLLDGAPLVAQADRLTGASWPRLAGSDLVGPLLDAAEKEGLSVGFLGGSYLIQRLLSRRLIATRPGLVIAGMWSPDRSELADEQSSLKLAEDIAAAAPELLIVGLGKPRQELWISKYGPATGATVLLAFGAVVDFLADAIQRAPAVASDHGLEWAWRLAREPRRLAKRYLLDDPPGLVQLRRHSSLLPADATVSPPPAVAGPLRSPRRTHPSSGTGHDPAPAAVPHHGRPGQFSALGRPVDVAVLVVTYNNQDHLGALISSLRQEARTLRIRLVIADNDSTDGTLAELNRHADILQVQTGGNLGYAAGVNAARRMAGDAEAILVLNPDLEVLPGAISALLEVLRSGEADVVVPRIVDGEGNLTPSLRREPSLGTVFGDALFGGHWPQRPAVLAEQDSAPESYQFGHEVDWATGAAVMTSADVDRRIGAWDERFFLYSEETDYFRRARESGARIWYEPAATVAHAENGSGSSVQLQALMAVNRVRYIRKHHTDVTAEVFRCGVVLHEMLRSFNRDHRRTLAIVADEALWDALPGPSATRYPAKVLGGFPAGSVIIPAHNEAAVIGRTLDSLEPVLRTGRVEVIVVCNGCTDGTAALAAAVPGVQVIEASVASKTAALNAGDTVATQWPRVYLDADTVLSPTALRRVLETLSESPVLAARPAFRYDDSGATWPVRAYYRARRRLTSTQQALWGAGVFALSREGHERLGSFPDVTADDYFVDRLFSDEEKAIVPTPPVPVQTPRETRSLLNVLTRNIRGPAEQRSSPARAVEAPQGTLFHSDAAGPAARQTAVGRTADTPADAAVSSASSTAWELFRSVRGPRSAVDALSYSGLAATPRLVRLRRTGAGTPSSAPIAWERDDSSRRPEGLPR</sequence>